<organism evidence="2 3">
    <name type="scientific">Dolosicoccus paucivorans</name>
    <dbReference type="NCBI Taxonomy" id="84521"/>
    <lineage>
        <taxon>Bacteria</taxon>
        <taxon>Bacillati</taxon>
        <taxon>Bacillota</taxon>
        <taxon>Bacilli</taxon>
        <taxon>Lactobacillales</taxon>
        <taxon>Aerococcaceae</taxon>
        <taxon>Dolosicoccus</taxon>
    </lineage>
</organism>
<reference evidence="2 3" key="1">
    <citation type="submission" date="2017-09" db="EMBL/GenBank/DDBJ databases">
        <title>Bacterial strain isolated from the female urinary microbiota.</title>
        <authorList>
            <person name="Thomas-White K."/>
            <person name="Kumar N."/>
            <person name="Forster S."/>
            <person name="Putonti C."/>
            <person name="Lawley T."/>
            <person name="Wolfe A.J."/>
        </authorList>
    </citation>
    <scope>NUCLEOTIDE SEQUENCE [LARGE SCALE GENOMIC DNA]</scope>
    <source>
        <strain evidence="2 3">UMB0852</strain>
    </source>
</reference>
<feature type="non-terminal residue" evidence="2">
    <location>
        <position position="128"/>
    </location>
</feature>
<evidence type="ECO:0000259" key="1">
    <source>
        <dbReference type="Pfam" id="PF13936"/>
    </source>
</evidence>
<feature type="domain" description="Transposase IS30-like HTH" evidence="1">
    <location>
        <begin position="2"/>
        <end position="44"/>
    </location>
</feature>
<dbReference type="PANTHER" id="PTHR10948:SF23">
    <property type="entry name" value="TRANSPOSASE INSI FOR INSERTION SEQUENCE ELEMENT IS30A-RELATED"/>
    <property type="match status" value="1"/>
</dbReference>
<dbReference type="STRING" id="84521.SAMN04487994_10341"/>
<dbReference type="AlphaFoldDB" id="A0A2N6SMG8"/>
<dbReference type="SUPFAM" id="SSF46689">
    <property type="entry name" value="Homeodomain-like"/>
    <property type="match status" value="1"/>
</dbReference>
<dbReference type="Proteomes" id="UP000235682">
    <property type="component" value="Unassembled WGS sequence"/>
</dbReference>
<dbReference type="Pfam" id="PF13936">
    <property type="entry name" value="HTH_38"/>
    <property type="match status" value="1"/>
</dbReference>
<evidence type="ECO:0000313" key="3">
    <source>
        <dbReference type="Proteomes" id="UP000235682"/>
    </source>
</evidence>
<evidence type="ECO:0000313" key="2">
    <source>
        <dbReference type="EMBL" id="PMC58268.1"/>
    </source>
</evidence>
<dbReference type="RefSeq" id="WP_146001900.1">
    <property type="nucleotide sequence ID" value="NZ_PNHE01000019.1"/>
</dbReference>
<dbReference type="InterPro" id="IPR051917">
    <property type="entry name" value="Transposase-Integrase"/>
</dbReference>
<accession>A0A2N6SMG8</accession>
<dbReference type="GO" id="GO:0005829">
    <property type="term" value="C:cytosol"/>
    <property type="evidence" value="ECO:0007669"/>
    <property type="project" value="TreeGrafter"/>
</dbReference>
<dbReference type="PANTHER" id="PTHR10948">
    <property type="entry name" value="TRANSPOSASE"/>
    <property type="match status" value="1"/>
</dbReference>
<keyword evidence="3" id="KW-1185">Reference proteome</keyword>
<comment type="caution">
    <text evidence="2">The sequence shown here is derived from an EMBL/GenBank/DDBJ whole genome shotgun (WGS) entry which is preliminary data.</text>
</comment>
<dbReference type="GO" id="GO:0004803">
    <property type="term" value="F:transposase activity"/>
    <property type="evidence" value="ECO:0007669"/>
    <property type="project" value="TreeGrafter"/>
</dbReference>
<dbReference type="EMBL" id="PNHE01000019">
    <property type="protein sequence ID" value="PMC58268.1"/>
    <property type="molecule type" value="Genomic_DNA"/>
</dbReference>
<dbReference type="InterPro" id="IPR009057">
    <property type="entry name" value="Homeodomain-like_sf"/>
</dbReference>
<gene>
    <name evidence="2" type="ORF">CJ205_05300</name>
</gene>
<dbReference type="Gene3D" id="1.10.10.60">
    <property type="entry name" value="Homeodomain-like"/>
    <property type="match status" value="1"/>
</dbReference>
<name>A0A2N6SMG8_9LACT</name>
<sequence length="128" mass="15055">MSYKHLTIEDRSKIEILYHEGYTASQIAEAIGRHRSTIYRELKRVKSTCYDAKLAQDNATEHQSLKGRRPKHTPELIQDIQTKLELTWSPEQIVGRCYQNRLSFKTIYNWIYQGVIEVSINCLRQKGK</sequence>
<protein>
    <submittedName>
        <fullName evidence="2">IS30 family transposase</fullName>
    </submittedName>
</protein>
<dbReference type="GO" id="GO:0032196">
    <property type="term" value="P:transposition"/>
    <property type="evidence" value="ECO:0007669"/>
    <property type="project" value="TreeGrafter"/>
</dbReference>
<dbReference type="InterPro" id="IPR025246">
    <property type="entry name" value="IS30-like_HTH"/>
</dbReference>
<proteinExistence type="predicted"/>